<proteinExistence type="predicted"/>
<name>A0A8J6BP66_ELECQ</name>
<dbReference type="PANTHER" id="PTHR13473:SF0">
    <property type="entry name" value="LARGE RIBOSOMAL SUBUNIT PROTEIN ML48"/>
    <property type="match status" value="1"/>
</dbReference>
<dbReference type="EMBL" id="WNTK01004719">
    <property type="protein sequence ID" value="KAG9464293.1"/>
    <property type="molecule type" value="Genomic_DNA"/>
</dbReference>
<reference evidence="4" key="1">
    <citation type="thesis" date="2020" institute="ProQuest LLC" country="789 East Eisenhower Parkway, Ann Arbor, MI, USA">
        <title>Comparative Genomics and Chromosome Evolution.</title>
        <authorList>
            <person name="Mudd A.B."/>
        </authorList>
    </citation>
    <scope>NUCLEOTIDE SEQUENCE</scope>
    <source>
        <strain evidence="4">HN-11 Male</strain>
        <tissue evidence="4">Kidney and liver</tissue>
    </source>
</reference>
<dbReference type="Proteomes" id="UP000770717">
    <property type="component" value="Unassembled WGS sequence"/>
</dbReference>
<dbReference type="SMART" id="SM01403">
    <property type="entry name" value="Ribosomal_S10"/>
    <property type="match status" value="1"/>
</dbReference>
<dbReference type="AlphaFoldDB" id="A0A8J6BP66"/>
<keyword evidence="1" id="KW-0689">Ribosomal protein</keyword>
<dbReference type="PANTHER" id="PTHR13473">
    <property type="entry name" value="MITOCHONDRIAL RIBOSOMAL PROTEIN L48"/>
    <property type="match status" value="1"/>
</dbReference>
<evidence type="ECO:0000259" key="3">
    <source>
        <dbReference type="SMART" id="SM01403"/>
    </source>
</evidence>
<dbReference type="GO" id="GO:1990904">
    <property type="term" value="C:ribonucleoprotein complex"/>
    <property type="evidence" value="ECO:0007669"/>
    <property type="project" value="UniProtKB-KW"/>
</dbReference>
<accession>A0A8J6BP66</accession>
<comment type="caution">
    <text evidence="4">The sequence shown here is derived from an EMBL/GenBank/DDBJ whole genome shotgun (WGS) entry which is preliminary data.</text>
</comment>
<dbReference type="GO" id="GO:0005761">
    <property type="term" value="C:mitochondrial ribosome"/>
    <property type="evidence" value="ECO:0007669"/>
    <property type="project" value="InterPro"/>
</dbReference>
<dbReference type="Pfam" id="PF00338">
    <property type="entry name" value="Ribosomal_S10"/>
    <property type="match status" value="1"/>
</dbReference>
<evidence type="ECO:0000256" key="1">
    <source>
        <dbReference type="ARBA" id="ARBA00022980"/>
    </source>
</evidence>
<evidence type="ECO:0000313" key="5">
    <source>
        <dbReference type="Proteomes" id="UP000770717"/>
    </source>
</evidence>
<evidence type="ECO:0000313" key="4">
    <source>
        <dbReference type="EMBL" id="KAG9464293.1"/>
    </source>
</evidence>
<dbReference type="EMBL" id="WNTK01004719">
    <property type="protein sequence ID" value="KAG9464294.1"/>
    <property type="molecule type" value="Genomic_DNA"/>
</dbReference>
<dbReference type="InterPro" id="IPR027486">
    <property type="entry name" value="Ribosomal_uS10_dom"/>
</dbReference>
<keyword evidence="2" id="KW-0687">Ribonucleoprotein</keyword>
<dbReference type="InterPro" id="IPR036838">
    <property type="entry name" value="Ribosomal_uS10_dom_sf"/>
</dbReference>
<dbReference type="InterPro" id="IPR027487">
    <property type="entry name" value="Ribosomal_mL48"/>
</dbReference>
<sequence>MLPVRGAPLLRGAAALCSRITGHNGLLSGENGFRTEDRRSYKSQPTHGIGRYRFLLPPEMDEKMMKKAKLQKKEIKEGTEYEYGMLNFQVSGHNMLYVEHFTAYMHNFFNQMSVTVEESYAKPTKTIQVDLMADVGNKMFVDSVLTVHERVVQVSGLSATLAQIIIEVFTMNQPEGVTLLVKEHTEADYLERFKARPDLDNLKAINAAPH</sequence>
<gene>
    <name evidence="4" type="ORF">GDO78_020187</name>
</gene>
<dbReference type="SUPFAM" id="SSF54999">
    <property type="entry name" value="Ribosomal protein S10"/>
    <property type="match status" value="1"/>
</dbReference>
<evidence type="ECO:0000256" key="2">
    <source>
        <dbReference type="ARBA" id="ARBA00023274"/>
    </source>
</evidence>
<dbReference type="OrthoDB" id="5984298at2759"/>
<feature type="domain" description="Small ribosomal subunit protein uS10" evidence="3">
    <location>
        <begin position="87"/>
        <end position="182"/>
    </location>
</feature>
<organism evidence="4 5">
    <name type="scientific">Eleutherodactylus coqui</name>
    <name type="common">Puerto Rican coqui</name>
    <dbReference type="NCBI Taxonomy" id="57060"/>
    <lineage>
        <taxon>Eukaryota</taxon>
        <taxon>Metazoa</taxon>
        <taxon>Chordata</taxon>
        <taxon>Craniata</taxon>
        <taxon>Vertebrata</taxon>
        <taxon>Euteleostomi</taxon>
        <taxon>Amphibia</taxon>
        <taxon>Batrachia</taxon>
        <taxon>Anura</taxon>
        <taxon>Neobatrachia</taxon>
        <taxon>Hyloidea</taxon>
        <taxon>Eleutherodactylidae</taxon>
        <taxon>Eleutherodactylinae</taxon>
        <taxon>Eleutherodactylus</taxon>
        <taxon>Eleutherodactylus</taxon>
    </lineage>
</organism>
<protein>
    <recommendedName>
        <fullName evidence="3">Small ribosomal subunit protein uS10 domain-containing protein</fullName>
    </recommendedName>
</protein>
<keyword evidence="5" id="KW-1185">Reference proteome</keyword>